<feature type="signal peptide" evidence="1">
    <location>
        <begin position="1"/>
        <end position="20"/>
    </location>
</feature>
<keyword evidence="1" id="KW-0732">Signal</keyword>
<gene>
    <name evidence="2" type="ORF">KP79_PYT12645</name>
</gene>
<proteinExistence type="predicted"/>
<keyword evidence="3" id="KW-1185">Reference proteome</keyword>
<evidence type="ECO:0000313" key="2">
    <source>
        <dbReference type="EMBL" id="OWF43764.1"/>
    </source>
</evidence>
<dbReference type="Proteomes" id="UP000242188">
    <property type="component" value="Unassembled WGS sequence"/>
</dbReference>
<organism evidence="2 3">
    <name type="scientific">Mizuhopecten yessoensis</name>
    <name type="common">Japanese scallop</name>
    <name type="synonym">Patinopecten yessoensis</name>
    <dbReference type="NCBI Taxonomy" id="6573"/>
    <lineage>
        <taxon>Eukaryota</taxon>
        <taxon>Metazoa</taxon>
        <taxon>Spiralia</taxon>
        <taxon>Lophotrochozoa</taxon>
        <taxon>Mollusca</taxon>
        <taxon>Bivalvia</taxon>
        <taxon>Autobranchia</taxon>
        <taxon>Pteriomorphia</taxon>
        <taxon>Pectinida</taxon>
        <taxon>Pectinoidea</taxon>
        <taxon>Pectinidae</taxon>
        <taxon>Mizuhopecten</taxon>
    </lineage>
</organism>
<evidence type="ECO:0000256" key="1">
    <source>
        <dbReference type="SAM" id="SignalP"/>
    </source>
</evidence>
<evidence type="ECO:0000313" key="3">
    <source>
        <dbReference type="Proteomes" id="UP000242188"/>
    </source>
</evidence>
<dbReference type="OrthoDB" id="6088294at2759"/>
<protein>
    <submittedName>
        <fullName evidence="2">Uncharacterized protein</fullName>
    </submittedName>
</protein>
<accession>A0A210Q4U9</accession>
<feature type="chain" id="PRO_5013256313" evidence="1">
    <location>
        <begin position="21"/>
        <end position="618"/>
    </location>
</feature>
<comment type="caution">
    <text evidence="2">The sequence shown here is derived from an EMBL/GenBank/DDBJ whole genome shotgun (WGS) entry which is preliminary data.</text>
</comment>
<sequence>MEGNMLILVTFIIFVPSVFTKMFILQADNSRTRENHMVINLGNASNGNALLITEQEPLSINFCIREKTTVRLNNFRFSIDNENALFTVNLDHGYWLGTYYSPPRGGREDFIDTGAFPRVYNFDAGWHVLKVDVRPGSANITVDNIEFEITDERMNLDILQCSIMCIQEAKFVGRHPSQTAATETAYISQQSYDTKCAEVDNVNIPIYNPEVSQFLITATLPQYKSFANRRHDNLTNCPHLPPQLWRFSDFTASSDTERIQGKNSSLIFIPKDFSSRKSIAIIASFKLEGEKEGSIDSKIGNELYLRFRNLSVPVTVMMQYRENTGRLSDASVRTFDPHSLEHMWTIPDFTWIEDTENYIVLSMEADVNVKFEVSYLQLIKRPMVPDAVSTIYRSDDVIIEAVNVQLSWLAPKTMTVRLSSGGIAENITFIRIYRPIPWNNGYAQVFVLYNDGNVRLLPTAPEGTDWIPFGTSVIVGQTKSDRVRPYTVITQVDIIPERWQMKVYYEDGSSVKMSLNSTSDETQLLVSDMDFMQDRFTHPFATIRSMYVDEGNTDVDSVKIDNKQTYHIMDKWGSLDGRSFAFHRRCISTHLTLSPDIQVDILETKQATTTPQVSPNSI</sequence>
<dbReference type="EMBL" id="NEDP02004995">
    <property type="protein sequence ID" value="OWF43764.1"/>
    <property type="molecule type" value="Genomic_DNA"/>
</dbReference>
<dbReference type="AlphaFoldDB" id="A0A210Q4U9"/>
<reference evidence="2 3" key="1">
    <citation type="journal article" date="2017" name="Nat. Ecol. Evol.">
        <title>Scallop genome provides insights into evolution of bilaterian karyotype and development.</title>
        <authorList>
            <person name="Wang S."/>
            <person name="Zhang J."/>
            <person name="Jiao W."/>
            <person name="Li J."/>
            <person name="Xun X."/>
            <person name="Sun Y."/>
            <person name="Guo X."/>
            <person name="Huan P."/>
            <person name="Dong B."/>
            <person name="Zhang L."/>
            <person name="Hu X."/>
            <person name="Sun X."/>
            <person name="Wang J."/>
            <person name="Zhao C."/>
            <person name="Wang Y."/>
            <person name="Wang D."/>
            <person name="Huang X."/>
            <person name="Wang R."/>
            <person name="Lv J."/>
            <person name="Li Y."/>
            <person name="Zhang Z."/>
            <person name="Liu B."/>
            <person name="Lu W."/>
            <person name="Hui Y."/>
            <person name="Liang J."/>
            <person name="Zhou Z."/>
            <person name="Hou R."/>
            <person name="Li X."/>
            <person name="Liu Y."/>
            <person name="Li H."/>
            <person name="Ning X."/>
            <person name="Lin Y."/>
            <person name="Zhao L."/>
            <person name="Xing Q."/>
            <person name="Dou J."/>
            <person name="Li Y."/>
            <person name="Mao J."/>
            <person name="Guo H."/>
            <person name="Dou H."/>
            <person name="Li T."/>
            <person name="Mu C."/>
            <person name="Jiang W."/>
            <person name="Fu Q."/>
            <person name="Fu X."/>
            <person name="Miao Y."/>
            <person name="Liu J."/>
            <person name="Yu Q."/>
            <person name="Li R."/>
            <person name="Liao H."/>
            <person name="Li X."/>
            <person name="Kong Y."/>
            <person name="Jiang Z."/>
            <person name="Chourrout D."/>
            <person name="Li R."/>
            <person name="Bao Z."/>
        </authorList>
    </citation>
    <scope>NUCLEOTIDE SEQUENCE [LARGE SCALE GENOMIC DNA]</scope>
    <source>
        <strain evidence="2 3">PY_sf001</strain>
    </source>
</reference>
<name>A0A210Q4U9_MIZYE</name>